<gene>
    <name evidence="2" type="ordered locus">MSMEG_1541</name>
</gene>
<feature type="compositionally biased region" description="Gly residues" evidence="1">
    <location>
        <begin position="31"/>
        <end position="41"/>
    </location>
</feature>
<dbReference type="AlphaFoldDB" id="A0QSN5"/>
<evidence type="ECO:0000313" key="3">
    <source>
        <dbReference type="Proteomes" id="UP000000757"/>
    </source>
</evidence>
<organism evidence="2 3">
    <name type="scientific">Mycolicibacterium smegmatis (strain ATCC 700084 / mc(2)155)</name>
    <name type="common">Mycobacterium smegmatis</name>
    <dbReference type="NCBI Taxonomy" id="246196"/>
    <lineage>
        <taxon>Bacteria</taxon>
        <taxon>Bacillati</taxon>
        <taxon>Actinomycetota</taxon>
        <taxon>Actinomycetes</taxon>
        <taxon>Mycobacteriales</taxon>
        <taxon>Mycobacteriaceae</taxon>
        <taxon>Mycolicibacterium</taxon>
    </lineage>
</organism>
<dbReference type="KEGG" id="msm:MSMEG_1541"/>
<dbReference type="KEGG" id="msb:LJ00_07700"/>
<proteinExistence type="predicted"/>
<dbReference type="Proteomes" id="UP000000757">
    <property type="component" value="Chromosome"/>
</dbReference>
<protein>
    <submittedName>
        <fullName evidence="2">Uncharacterized protein</fullName>
    </submittedName>
</protein>
<dbReference type="PATRIC" id="fig|246196.19.peg.1526"/>
<evidence type="ECO:0000256" key="1">
    <source>
        <dbReference type="SAM" id="MobiDB-lite"/>
    </source>
</evidence>
<dbReference type="EMBL" id="CP000480">
    <property type="protein sequence ID" value="ABK73412.1"/>
    <property type="molecule type" value="Genomic_DNA"/>
</dbReference>
<accession>A0QSN5</accession>
<dbReference type="STRING" id="246196.MSMEG_1541"/>
<feature type="region of interest" description="Disordered" evidence="1">
    <location>
        <begin position="1"/>
        <end position="41"/>
    </location>
</feature>
<reference evidence="2 3" key="1">
    <citation type="submission" date="2006-10" db="EMBL/GenBank/DDBJ databases">
        <authorList>
            <person name="Fleischmann R.D."/>
            <person name="Dodson R.J."/>
            <person name="Haft D.H."/>
            <person name="Merkel J.S."/>
            <person name="Nelson W.C."/>
            <person name="Fraser C.M."/>
        </authorList>
    </citation>
    <scope>NUCLEOTIDE SEQUENCE [LARGE SCALE GENOMIC DNA]</scope>
    <source>
        <strain evidence="3">ATCC 700084 / mc(2)155</strain>
    </source>
</reference>
<sequence>MTSRGAGVDDQEGGRGRTGKPPDSNIPVTGGFPGIGGATCG</sequence>
<keyword evidence="3" id="KW-1185">Reference proteome</keyword>
<name>A0QSN5_MYCS2</name>
<evidence type="ECO:0000313" key="2">
    <source>
        <dbReference type="EMBL" id="ABK73412.1"/>
    </source>
</evidence>